<dbReference type="NCBIfam" id="TIGR02329">
    <property type="entry name" value="propionate_PrpR"/>
    <property type="match status" value="1"/>
</dbReference>
<evidence type="ECO:0000256" key="4">
    <source>
        <dbReference type="ARBA" id="ARBA00023125"/>
    </source>
</evidence>
<gene>
    <name evidence="9" type="primary">prpR</name>
    <name evidence="8" type="ORF">FGG12_04630</name>
    <name evidence="9" type="ORF">M5D45_26155</name>
</gene>
<dbReference type="PROSITE" id="PS50045">
    <property type="entry name" value="SIGMA54_INTERACT_4"/>
    <property type="match status" value="1"/>
</dbReference>
<dbReference type="EMBL" id="CP097331">
    <property type="protein sequence ID" value="URF06579.1"/>
    <property type="molecule type" value="Genomic_DNA"/>
</dbReference>
<keyword evidence="3" id="KW-0805">Transcription regulation</keyword>
<dbReference type="InterPro" id="IPR058031">
    <property type="entry name" value="AAA_lid_NorR"/>
</dbReference>
<dbReference type="InterPro" id="IPR035965">
    <property type="entry name" value="PAS-like_dom_sf"/>
</dbReference>
<dbReference type="Pfam" id="PF25601">
    <property type="entry name" value="AAA_lid_14"/>
    <property type="match status" value="1"/>
</dbReference>
<dbReference type="KEGG" id="ccam:M5D45_26155"/>
<dbReference type="Gene3D" id="3.30.450.20">
    <property type="entry name" value="PAS domain"/>
    <property type="match status" value="1"/>
</dbReference>
<proteinExistence type="predicted"/>
<dbReference type="SUPFAM" id="SSF159800">
    <property type="entry name" value="PrpR receptor domain-like"/>
    <property type="match status" value="1"/>
</dbReference>
<dbReference type="GO" id="GO:0005737">
    <property type="term" value="C:cytoplasm"/>
    <property type="evidence" value="ECO:0007669"/>
    <property type="project" value="InterPro"/>
</dbReference>
<dbReference type="SUPFAM" id="SSF55785">
    <property type="entry name" value="PYP-like sensor domain (PAS domain)"/>
    <property type="match status" value="1"/>
</dbReference>
<dbReference type="SUPFAM" id="SSF52540">
    <property type="entry name" value="P-loop containing nucleoside triphosphate hydrolases"/>
    <property type="match status" value="1"/>
</dbReference>
<dbReference type="Pfam" id="PF02954">
    <property type="entry name" value="HTH_8"/>
    <property type="match status" value="1"/>
</dbReference>
<dbReference type="CDD" id="cd00009">
    <property type="entry name" value="AAA"/>
    <property type="match status" value="1"/>
</dbReference>
<dbReference type="GO" id="GO:0019629">
    <property type="term" value="P:propionate catabolic process, 2-methylcitrate cycle"/>
    <property type="evidence" value="ECO:0007669"/>
    <property type="project" value="InterPro"/>
</dbReference>
<dbReference type="Gene3D" id="1.10.8.60">
    <property type="match status" value="1"/>
</dbReference>
<dbReference type="InterPro" id="IPR002078">
    <property type="entry name" value="Sigma_54_int"/>
</dbReference>
<dbReference type="PROSITE" id="PS50112">
    <property type="entry name" value="PAS"/>
    <property type="match status" value="1"/>
</dbReference>
<dbReference type="RefSeq" id="WP_144196475.1">
    <property type="nucleotide sequence ID" value="NZ_CAJPVH010000014.1"/>
</dbReference>
<dbReference type="GO" id="GO:0043565">
    <property type="term" value="F:sequence-specific DNA binding"/>
    <property type="evidence" value="ECO:0007669"/>
    <property type="project" value="InterPro"/>
</dbReference>
<keyword evidence="1" id="KW-0547">Nucleotide-binding</keyword>
<dbReference type="SMART" id="SM00382">
    <property type="entry name" value="AAA"/>
    <property type="match status" value="1"/>
</dbReference>
<dbReference type="InterPro" id="IPR025943">
    <property type="entry name" value="Sigma_54_int_dom_ATP-bd_2"/>
</dbReference>
<dbReference type="InterPro" id="IPR010524">
    <property type="entry name" value="Sig_transdc_resp-reg_PrpR_N"/>
</dbReference>
<dbReference type="GO" id="GO:0006355">
    <property type="term" value="P:regulation of DNA-templated transcription"/>
    <property type="evidence" value="ECO:0007669"/>
    <property type="project" value="InterPro"/>
</dbReference>
<organism evidence="9 11">
    <name type="scientific">Cupriavidus campinensis</name>
    <dbReference type="NCBI Taxonomy" id="151783"/>
    <lineage>
        <taxon>Bacteria</taxon>
        <taxon>Pseudomonadati</taxon>
        <taxon>Pseudomonadota</taxon>
        <taxon>Betaproteobacteria</taxon>
        <taxon>Burkholderiales</taxon>
        <taxon>Burkholderiaceae</taxon>
        <taxon>Cupriavidus</taxon>
    </lineage>
</organism>
<dbReference type="Gene3D" id="3.40.50.10660">
    <property type="entry name" value="PrpR receptor domain-like"/>
    <property type="match status" value="1"/>
</dbReference>
<dbReference type="InterPro" id="IPR025944">
    <property type="entry name" value="Sigma_54_int_dom_CS"/>
</dbReference>
<evidence type="ECO:0000259" key="6">
    <source>
        <dbReference type="PROSITE" id="PS50045"/>
    </source>
</evidence>
<dbReference type="AlphaFoldDB" id="A0AAE9I3H3"/>
<dbReference type="Proteomes" id="UP000318943">
    <property type="component" value="Unassembled WGS sequence"/>
</dbReference>
<reference evidence="8 10" key="1">
    <citation type="submission" date="2019-05" db="EMBL/GenBank/DDBJ databases">
        <title>Whole genome sequence analysis of Cupriavidus campinensis S14E4C strain.</title>
        <authorList>
            <person name="Abbaszade G."/>
            <person name="Szabo A."/>
            <person name="Toumi M."/>
            <person name="Toth E."/>
        </authorList>
    </citation>
    <scope>NUCLEOTIDE SEQUENCE [LARGE SCALE GENOMIC DNA]</scope>
    <source>
        <strain evidence="8 10">S14E4C</strain>
    </source>
</reference>
<dbReference type="FunFam" id="3.40.50.300:FF:000006">
    <property type="entry name" value="DNA-binding transcriptional regulator NtrC"/>
    <property type="match status" value="1"/>
</dbReference>
<dbReference type="PANTHER" id="PTHR32071:SF81">
    <property type="entry name" value="PROPIONATE CATABOLISM OPERON REGULATORY PROTEIN"/>
    <property type="match status" value="1"/>
</dbReference>
<dbReference type="InterPro" id="IPR002197">
    <property type="entry name" value="HTH_Fis"/>
</dbReference>
<reference evidence="9" key="3">
    <citation type="submission" date="2022-05" db="EMBL/GenBank/DDBJ databases">
        <authorList>
            <person name="Kunte H.-J."/>
        </authorList>
    </citation>
    <scope>NUCLEOTIDE SEQUENCE</scope>
    <source>
        <strain evidence="9">G5</strain>
    </source>
</reference>
<evidence type="ECO:0000259" key="7">
    <source>
        <dbReference type="PROSITE" id="PS50112"/>
    </source>
</evidence>
<keyword evidence="4" id="KW-0238">DNA-binding</keyword>
<dbReference type="PROSITE" id="PS00675">
    <property type="entry name" value="SIGMA54_INTERACT_1"/>
    <property type="match status" value="1"/>
</dbReference>
<dbReference type="Pfam" id="PF06506">
    <property type="entry name" value="PrpR_N"/>
    <property type="match status" value="1"/>
</dbReference>
<dbReference type="Gene3D" id="1.10.10.60">
    <property type="entry name" value="Homeodomain-like"/>
    <property type="match status" value="1"/>
</dbReference>
<reference evidence="9" key="2">
    <citation type="journal article" date="2022" name="Microbiol. Resour. Announc.">
        <title>Genome Sequence of Cupriavidus campinensis Strain G5, a Member of a Bacterial Consortium Capable of Polyethylene Degradation.</title>
        <authorList>
            <person name="Schneider B."/>
            <person name="Pfeiffer F."/>
            <person name="Dyall-Smith M."/>
            <person name="Kunte H.J."/>
        </authorList>
    </citation>
    <scope>NUCLEOTIDE SEQUENCE</scope>
    <source>
        <strain evidence="9">G5</strain>
    </source>
</reference>
<dbReference type="SMART" id="SM00091">
    <property type="entry name" value="PAS"/>
    <property type="match status" value="1"/>
</dbReference>
<dbReference type="PROSITE" id="PS00676">
    <property type="entry name" value="SIGMA54_INTERACT_2"/>
    <property type="match status" value="1"/>
</dbReference>
<dbReference type="EMBL" id="VCIZ01000002">
    <property type="protein sequence ID" value="TSP13773.1"/>
    <property type="molecule type" value="Genomic_DNA"/>
</dbReference>
<evidence type="ECO:0000313" key="11">
    <source>
        <dbReference type="Proteomes" id="UP001056132"/>
    </source>
</evidence>
<dbReference type="Pfam" id="PF00158">
    <property type="entry name" value="Sigma54_activat"/>
    <property type="match status" value="1"/>
</dbReference>
<dbReference type="GO" id="GO:0005524">
    <property type="term" value="F:ATP binding"/>
    <property type="evidence" value="ECO:0007669"/>
    <property type="project" value="UniProtKB-KW"/>
</dbReference>
<evidence type="ECO:0000313" key="8">
    <source>
        <dbReference type="EMBL" id="TSP13773.1"/>
    </source>
</evidence>
<dbReference type="Gene3D" id="3.40.50.2300">
    <property type="match status" value="1"/>
</dbReference>
<dbReference type="InterPro" id="IPR000014">
    <property type="entry name" value="PAS"/>
</dbReference>
<dbReference type="PROSITE" id="PS00688">
    <property type="entry name" value="SIGMA54_INTERACT_3"/>
    <property type="match status" value="1"/>
</dbReference>
<evidence type="ECO:0000256" key="5">
    <source>
        <dbReference type="ARBA" id="ARBA00023163"/>
    </source>
</evidence>
<dbReference type="Gene3D" id="3.40.50.300">
    <property type="entry name" value="P-loop containing nucleotide triphosphate hydrolases"/>
    <property type="match status" value="1"/>
</dbReference>
<evidence type="ECO:0000256" key="1">
    <source>
        <dbReference type="ARBA" id="ARBA00022741"/>
    </source>
</evidence>
<dbReference type="InterPro" id="IPR012704">
    <property type="entry name" value="Sig_transdc_resp-reg_PrpR"/>
</dbReference>
<dbReference type="InterPro" id="IPR025662">
    <property type="entry name" value="Sigma_54_int_dom_ATP-bd_1"/>
</dbReference>
<dbReference type="Proteomes" id="UP001056132">
    <property type="component" value="Chromosome 2"/>
</dbReference>
<dbReference type="InterPro" id="IPR003593">
    <property type="entry name" value="AAA+_ATPase"/>
</dbReference>
<evidence type="ECO:0000313" key="10">
    <source>
        <dbReference type="Proteomes" id="UP000318943"/>
    </source>
</evidence>
<name>A0AAE9I3H3_9BURK</name>
<dbReference type="InterPro" id="IPR009057">
    <property type="entry name" value="Homeodomain-like_sf"/>
</dbReference>
<dbReference type="PANTHER" id="PTHR32071">
    <property type="entry name" value="TRANSCRIPTIONAL REGULATORY PROTEIN"/>
    <property type="match status" value="1"/>
</dbReference>
<dbReference type="InterPro" id="IPR027417">
    <property type="entry name" value="P-loop_NTPase"/>
</dbReference>
<keyword evidence="5" id="KW-0804">Transcription</keyword>
<protein>
    <submittedName>
        <fullName evidence="9">Propionate catabolism operon regulatory protein PrpR</fullName>
    </submittedName>
</protein>
<feature type="domain" description="PAS" evidence="7">
    <location>
        <begin position="202"/>
        <end position="254"/>
    </location>
</feature>
<accession>A0AAE9I3H3</accession>
<keyword evidence="2" id="KW-0067">ATP-binding</keyword>
<evidence type="ECO:0000313" key="9">
    <source>
        <dbReference type="EMBL" id="URF06579.1"/>
    </source>
</evidence>
<dbReference type="SUPFAM" id="SSF46689">
    <property type="entry name" value="Homeodomain-like"/>
    <property type="match status" value="1"/>
</dbReference>
<evidence type="ECO:0000256" key="2">
    <source>
        <dbReference type="ARBA" id="ARBA00022840"/>
    </source>
</evidence>
<dbReference type="GO" id="GO:0000156">
    <property type="term" value="F:phosphorelay response regulator activity"/>
    <property type="evidence" value="ECO:0007669"/>
    <property type="project" value="InterPro"/>
</dbReference>
<evidence type="ECO:0000256" key="3">
    <source>
        <dbReference type="ARBA" id="ARBA00023015"/>
    </source>
</evidence>
<feature type="domain" description="Sigma-54 factor interaction" evidence="6">
    <location>
        <begin position="331"/>
        <end position="563"/>
    </location>
</feature>
<keyword evidence="10" id="KW-1185">Reference proteome</keyword>
<dbReference type="CDD" id="cd00130">
    <property type="entry name" value="PAS"/>
    <property type="match status" value="1"/>
</dbReference>
<sequence length="649" mass="72098">MRSTSPERGSLPRLCFISYKHLSRFAMTVLDEFADRATIEVVNGSFEAALDAAHDRLRDGSADVFVSAGANATILRNALDAPVATIKLSGFDILVALLQARHISNRVGVVMYGECIPELDAVRELLNIEVAQYAYRTPDEARQCFERLVRDGYEVVVGSSIVMELAEQYGIQGRLAYSINAVRQGIEDAIELARVARLEAGRYDQLNGVLHNLQEAVLAVDRDNRVIAVNPPMEMLLGRVKARMIGQHLEDIEPALSLQATLASGMQERGSVFRFAQRDWIANRTPIREHGDTVGAAITLYDARNIQDADASLRSQQRRHPRNARNRFDNLIGASPAFERACATARRYARTDLTVLLSGESGVGKEQFAQAIHNESKRAAKPFVAINCAAFPEALLESELFGYDEGAFTGSRRGGKRGLFESAHTGTLFLDEIGDMPVSLQTRLLRVLQEREILRLGGAIPIPVDVRIIAATHQPLPQLIASRQFRQDLYYRINTLQLALPPLRERREDIALLATFLLRRSLDRLDSRLDAPALVARLLPRLQAHAWPGNIRELENICERMAVFFSQWEDLARIAFDELHHDCPELFGAASIMAPPQPELASPPSTAPRARVLEVLAECGGNRQQAAQRLGVSRATLWRWEKAATAQVS</sequence>